<keyword evidence="3" id="KW-1185">Reference proteome</keyword>
<evidence type="ECO:0000313" key="3">
    <source>
        <dbReference type="Proteomes" id="UP001157910"/>
    </source>
</evidence>
<protein>
    <recommendedName>
        <fullName evidence="4">Microcystin-dependent protein</fullName>
    </recommendedName>
</protein>
<feature type="region of interest" description="Disordered" evidence="1">
    <location>
        <begin position="196"/>
        <end position="250"/>
    </location>
</feature>
<accession>A0ABY1Q3P2</accession>
<dbReference type="Proteomes" id="UP001157910">
    <property type="component" value="Unassembled WGS sequence"/>
</dbReference>
<dbReference type="EMBL" id="FXUI01000002">
    <property type="protein sequence ID" value="SMP58431.1"/>
    <property type="molecule type" value="Genomic_DNA"/>
</dbReference>
<feature type="compositionally biased region" description="Low complexity" evidence="1">
    <location>
        <begin position="218"/>
        <end position="243"/>
    </location>
</feature>
<reference evidence="2 3" key="1">
    <citation type="submission" date="2017-05" db="EMBL/GenBank/DDBJ databases">
        <authorList>
            <person name="Varghese N."/>
            <person name="Submissions S."/>
        </authorList>
    </citation>
    <scope>NUCLEOTIDE SEQUENCE [LARGE SCALE GENOMIC DNA]</scope>
    <source>
        <strain evidence="2 3">SM16</strain>
    </source>
</reference>
<organism evidence="2 3">
    <name type="scientific">Novosphingobium panipatense</name>
    <dbReference type="NCBI Taxonomy" id="428991"/>
    <lineage>
        <taxon>Bacteria</taxon>
        <taxon>Pseudomonadati</taxon>
        <taxon>Pseudomonadota</taxon>
        <taxon>Alphaproteobacteria</taxon>
        <taxon>Sphingomonadales</taxon>
        <taxon>Sphingomonadaceae</taxon>
        <taxon>Novosphingobium</taxon>
    </lineage>
</organism>
<evidence type="ECO:0000313" key="2">
    <source>
        <dbReference type="EMBL" id="SMP58431.1"/>
    </source>
</evidence>
<name>A0ABY1Q3P2_9SPHN</name>
<sequence length="272" mass="28191">MSPSDGDLIDLKDPLMALETAPFINGLNPANPSGSDRLHQGDDHIRMIKQALKSTFPNLTGPITLNQDQINGAANQVPTGLISMWFGAASTIPTGWALCDGSEHNRVDGTGTIKTPKMTNILPIGAGSLVDLGEATGSVDYQVTTGAAGKHTHTVAGGAHTHEGQVGSHALTIDQIPAHKHGNGVVDKNDNLFNHGGLAANPTKGDSIDGNSSGGTREGYTTTEGKGQAHSHSLSISESGHSHTVSEGGEHTHSVALRILPPVLGVHFIMKL</sequence>
<evidence type="ECO:0000256" key="1">
    <source>
        <dbReference type="SAM" id="MobiDB-lite"/>
    </source>
</evidence>
<dbReference type="SUPFAM" id="SSF88874">
    <property type="entry name" value="Receptor-binding domain of short tail fibre protein gp12"/>
    <property type="match status" value="1"/>
</dbReference>
<comment type="caution">
    <text evidence="2">The sequence shown here is derived from an EMBL/GenBank/DDBJ whole genome shotgun (WGS) entry which is preliminary data.</text>
</comment>
<evidence type="ECO:0008006" key="4">
    <source>
        <dbReference type="Google" id="ProtNLM"/>
    </source>
</evidence>
<gene>
    <name evidence="2" type="ORF">SAMN06296065_102471</name>
</gene>
<proteinExistence type="predicted"/>